<protein>
    <submittedName>
        <fullName evidence="2">Uncharacterized protein</fullName>
    </submittedName>
</protein>
<dbReference type="GeneID" id="66077033"/>
<keyword evidence="3" id="KW-1185">Reference proteome</keyword>
<dbReference type="RefSeq" id="XP_043010827.1">
    <property type="nucleotide sequence ID" value="XM_043152741.1"/>
</dbReference>
<evidence type="ECO:0000313" key="3">
    <source>
        <dbReference type="Proteomes" id="UP001049176"/>
    </source>
</evidence>
<reference evidence="2" key="1">
    <citation type="journal article" date="2021" name="Genome Biol. Evol.">
        <title>The assembled and annotated genome of the fairy-ring fungus Marasmius oreades.</title>
        <authorList>
            <person name="Hiltunen M."/>
            <person name="Ament-Velasquez S.L."/>
            <person name="Johannesson H."/>
        </authorList>
    </citation>
    <scope>NUCLEOTIDE SEQUENCE</scope>
    <source>
        <strain evidence="2">03SP1</strain>
    </source>
</reference>
<organism evidence="2 3">
    <name type="scientific">Marasmius oreades</name>
    <name type="common">fairy-ring Marasmius</name>
    <dbReference type="NCBI Taxonomy" id="181124"/>
    <lineage>
        <taxon>Eukaryota</taxon>
        <taxon>Fungi</taxon>
        <taxon>Dikarya</taxon>
        <taxon>Basidiomycota</taxon>
        <taxon>Agaricomycotina</taxon>
        <taxon>Agaricomycetes</taxon>
        <taxon>Agaricomycetidae</taxon>
        <taxon>Agaricales</taxon>
        <taxon>Marasmiineae</taxon>
        <taxon>Marasmiaceae</taxon>
        <taxon>Marasmius</taxon>
    </lineage>
</organism>
<gene>
    <name evidence="2" type="ORF">E1B28_007957</name>
</gene>
<evidence type="ECO:0000313" key="2">
    <source>
        <dbReference type="EMBL" id="KAG7094357.1"/>
    </source>
</evidence>
<evidence type="ECO:0000256" key="1">
    <source>
        <dbReference type="SAM" id="MobiDB-lite"/>
    </source>
</evidence>
<accession>A0A9P7S3D0</accession>
<dbReference type="Proteomes" id="UP001049176">
    <property type="component" value="Chromosome 4"/>
</dbReference>
<dbReference type="KEGG" id="more:E1B28_007957"/>
<feature type="compositionally biased region" description="Basic and acidic residues" evidence="1">
    <location>
        <begin position="66"/>
        <end position="76"/>
    </location>
</feature>
<comment type="caution">
    <text evidence="2">The sequence shown here is derived from an EMBL/GenBank/DDBJ whole genome shotgun (WGS) entry which is preliminary data.</text>
</comment>
<sequence>MQGAHRKSAEVILAYRNLDAGDRPNITEDTNNLIDQDPSINFSAILLPSLLGPGIVKRLGSGCPHPRDSLRFDFPSKDPPPPSPTRKCTT</sequence>
<feature type="region of interest" description="Disordered" evidence="1">
    <location>
        <begin position="66"/>
        <end position="90"/>
    </location>
</feature>
<dbReference type="AlphaFoldDB" id="A0A9P7S3D0"/>
<name>A0A9P7S3D0_9AGAR</name>
<dbReference type="EMBL" id="CM032184">
    <property type="protein sequence ID" value="KAG7094357.1"/>
    <property type="molecule type" value="Genomic_DNA"/>
</dbReference>
<proteinExistence type="predicted"/>